<comment type="function">
    <text evidence="7">Component of the acetyl coenzyme A carboxylase (ACC) complex. Biotin carboxylase (BC) catalyzes the carboxylation of biotin on its carrier protein (BCCP) and then the CO(2) group is transferred by the transcarboxylase to acetyl-CoA to form malonyl-CoA.</text>
</comment>
<feature type="region of interest" description="Disordered" evidence="9">
    <location>
        <begin position="152"/>
        <end position="175"/>
    </location>
</feature>
<feature type="coiled-coil region" evidence="8">
    <location>
        <begin position="3"/>
        <end position="49"/>
    </location>
</feature>
<comment type="subunit">
    <text evidence="1">Acetyl-CoA carboxylase is a heterohexamer composed of biotin carboxyl carrier protein, biotin carboxylase and 2 subunits each of ACCase subunit alpha and ACCase plastid-coded subunit beta (accD).</text>
</comment>
<organism evidence="11">
    <name type="scientific">Torreya taxifolia</name>
    <name type="common">Florida torreya</name>
    <dbReference type="NCBI Taxonomy" id="156149"/>
    <lineage>
        <taxon>Eukaryota</taxon>
        <taxon>Viridiplantae</taxon>
        <taxon>Streptophyta</taxon>
        <taxon>Embryophyta</taxon>
        <taxon>Tracheophyta</taxon>
        <taxon>Spermatophyta</taxon>
        <taxon>Pinopsida</taxon>
        <taxon>Pinidae</taxon>
        <taxon>Conifers II</taxon>
        <taxon>Cupressales</taxon>
        <taxon>Taxaceae</taxon>
        <taxon>Torreya</taxon>
    </lineage>
</organism>
<comment type="catalytic activity">
    <reaction evidence="7">
        <text>N(6)-carboxybiotinyl-L-lysyl-[protein] + acetyl-CoA = N(6)-biotinyl-L-lysyl-[protein] + malonyl-CoA</text>
        <dbReference type="Rhea" id="RHEA:54728"/>
        <dbReference type="Rhea" id="RHEA-COMP:10505"/>
        <dbReference type="Rhea" id="RHEA-COMP:10506"/>
        <dbReference type="ChEBI" id="CHEBI:57288"/>
        <dbReference type="ChEBI" id="CHEBI:57384"/>
        <dbReference type="ChEBI" id="CHEBI:83144"/>
        <dbReference type="ChEBI" id="CHEBI:83145"/>
        <dbReference type="EC" id="2.1.3.15"/>
    </reaction>
</comment>
<dbReference type="GO" id="GO:0003989">
    <property type="term" value="F:acetyl-CoA carboxylase activity"/>
    <property type="evidence" value="ECO:0007669"/>
    <property type="project" value="InterPro"/>
</dbReference>
<feature type="binding site" evidence="7">
    <location>
        <position position="124"/>
    </location>
    <ligand>
        <name>Zn(2+)</name>
        <dbReference type="ChEBI" id="CHEBI:29105"/>
    </ligand>
</feature>
<keyword evidence="7" id="KW-0276">Fatty acid metabolism</keyword>
<evidence type="ECO:0000256" key="7">
    <source>
        <dbReference type="HAMAP-Rule" id="MF_01395"/>
    </source>
</evidence>
<dbReference type="GO" id="GO:0005524">
    <property type="term" value="F:ATP binding"/>
    <property type="evidence" value="ECO:0007669"/>
    <property type="project" value="UniProtKB-KW"/>
</dbReference>
<feature type="binding site" evidence="7">
    <location>
        <position position="212"/>
    </location>
    <ligand>
        <name>Zn(2+)</name>
        <dbReference type="ChEBI" id="CHEBI:29105"/>
    </ligand>
</feature>
<feature type="binding site" evidence="7">
    <location>
        <position position="144"/>
    </location>
    <ligand>
        <name>Zn(2+)</name>
        <dbReference type="ChEBI" id="CHEBI:29105"/>
    </ligand>
</feature>
<dbReference type="GO" id="GO:0009317">
    <property type="term" value="C:acetyl-CoA carboxylase complex"/>
    <property type="evidence" value="ECO:0007669"/>
    <property type="project" value="InterPro"/>
</dbReference>
<protein>
    <recommendedName>
        <fullName evidence="7">Acetyl-coenzyme A carboxylase carboxyl transferase subunit beta, chloroplastic</fullName>
        <shortName evidence="7">ACCase subunit beta</shortName>
        <shortName evidence="7">Acetyl-CoA carboxylase carboxyltransferase subunit beta</shortName>
        <ecNumber evidence="7">2.1.3.15</ecNumber>
    </recommendedName>
</protein>
<dbReference type="InterPro" id="IPR034733">
    <property type="entry name" value="AcCoA_carboxyl_beta"/>
</dbReference>
<reference evidence="11" key="1">
    <citation type="journal article" date="2020" name="Zhi Wu Fen Lei Xue Bao">
        <title>Plastome phylogenomic analysis of Torreya (Taxaceae).</title>
        <authorList>
            <person name="Zhang X."/>
            <person name="Zhang H.-J."/>
            <person name="Landis J.B."/>
            <person name="Deng T."/>
            <person name="Meng A.-P."/>
            <person name="Sun H."/>
            <person name="Peng Y.-S."/>
            <person name="Wang H.-C."/>
            <person name="Sun Y.-X."/>
        </authorList>
    </citation>
    <scope>NUCLEOTIDE SEQUENCE</scope>
</reference>
<comment type="similarity">
    <text evidence="7">Belongs to the AccD/PCCB family.</text>
</comment>
<evidence type="ECO:0000256" key="5">
    <source>
        <dbReference type="ARBA" id="ARBA00022833"/>
    </source>
</evidence>
<dbReference type="InterPro" id="IPR000438">
    <property type="entry name" value="Acetyl_CoA_COase_Trfase_b_su"/>
</dbReference>
<keyword evidence="2 7" id="KW-0808">Transferase</keyword>
<sequence length="880" mass="103813">MKMFEENKDREYLAEEIKQLNQKSKETEIEQSTKKSTEIDQEIQQEIEEDKNIDYKKLWIYCKKCYTFYFKEFLLEENRTVCTTCRATLKMTSSEQESGEESGEEIEQDKNIDYKHLWTYCRKCYTFYFKEFLLEENRTVCTTCGATLKMTSSEQESGEENGEESGEESGEEIEQDRSIEVYNKYKHLWIHCENCDTLHFREFFVKEDKNVCTTCGATLQMTSSERIELLIDDGTWCPMDIDFYTLDLLDKKHTTSLFDVTMVRRVSILLYKVIYHKYFNKEFFIYNEFFSNYTKTIKTLLSYNNTVVDILRVVLDINLIKYLNSDSKKSINKLQDIIGTTLKTVKLLLFEICNKIYFEFYFFPFSKKVETKVYLFFLDAIEKQFSTSLQDRGKKLLQKYICEKIQSEKKTLDILYELRKKLADLGDELQVQEKLVKVVALNLFKIGFFFPEEKIEQIFNYYPGYCVNYPQPNYLFWLREQMAICLMERYLVPDQFQYWFQNRHGFPKKEEHRFSYDVMVEHIRKQETHEFYKNMDDDPLYSSDSEELSHEIDKLYLHHKKNDFVFEEFMSLLLEVGVSKLDETIRSNNSEVMEYTILEAENDNLAFESFHTYKKPMVKRIEYEIFNELFKYYENNLSESEDTEKIYLYLLEIVKEFSALAIDRVKKLSKKEELSIKKREDIEEESYEDYNTSYQEETGLPDAIQTGIGRVNGINVALGVMDFQFMGGSMGSVVGEKITRLIQHATDNYLPLIIVCASGGARMQEGSFSLMQMNKIAAALHTHQKEKKLLYISILTSPTTGGVTASFGMLANVTIVEPNAYIAFAGKRVIEETLNQIVEEDSQISDSLFDFGMFDIMVPRAILKDVLSEIMKIYIFKLKK</sequence>
<keyword evidence="8" id="KW-0175">Coiled coil</keyword>
<evidence type="ECO:0000256" key="8">
    <source>
        <dbReference type="SAM" id="Coils"/>
    </source>
</evidence>
<comment type="subunit">
    <text evidence="7">Acetyl-CoA carboxylase is a heterohexamer composed of biotin carboxyl carrier protein, biotin carboxylase and two subunits each of ACCase subunit alpha and ACCase plastid-coded subunit beta (accD).</text>
</comment>
<proteinExistence type="inferred from homology"/>
<dbReference type="UniPathway" id="UPA00655">
    <property type="reaction ID" value="UER00711"/>
</dbReference>
<evidence type="ECO:0000256" key="1">
    <source>
        <dbReference type="ARBA" id="ARBA00011842"/>
    </source>
</evidence>
<feature type="domain" description="CoA carboxyltransferase N-terminal" evidence="10">
    <location>
        <begin position="635"/>
        <end position="880"/>
    </location>
</feature>
<evidence type="ECO:0000256" key="6">
    <source>
        <dbReference type="ARBA" id="ARBA00022840"/>
    </source>
</evidence>
<dbReference type="AlphaFoldDB" id="A0A650FIF3"/>
<gene>
    <name evidence="7 11" type="primary">accD</name>
</gene>
<dbReference type="RefSeq" id="YP_010390321.1">
    <property type="nucleotide sequence ID" value="NC_063708.1"/>
</dbReference>
<comment type="pathway">
    <text evidence="7">Lipid metabolism; malonyl-CoA biosynthesis; malonyl-CoA from acetyl-CoA: step 1/1.</text>
</comment>
<comment type="subcellular location">
    <subcellularLocation>
        <location evidence="7">Plastid</location>
        <location evidence="7">Chloroplast stroma</location>
    </subcellularLocation>
</comment>
<keyword evidence="3 7" id="KW-0547">Nucleotide-binding</keyword>
<evidence type="ECO:0000256" key="4">
    <source>
        <dbReference type="ARBA" id="ARBA00022771"/>
    </source>
</evidence>
<feature type="binding site" evidence="7">
    <location>
        <position position="215"/>
    </location>
    <ligand>
        <name>Zn(2+)</name>
        <dbReference type="ChEBI" id="CHEBI:29105"/>
    </ligand>
</feature>
<comment type="caution">
    <text evidence="7">Lacks conserved residue(s) required for the propagation of feature annotation.</text>
</comment>
<keyword evidence="11" id="KW-0150">Chloroplast</keyword>
<keyword evidence="7" id="KW-0275">Fatty acid biosynthesis</keyword>
<dbReference type="GO" id="GO:2001295">
    <property type="term" value="P:malonyl-CoA biosynthetic process"/>
    <property type="evidence" value="ECO:0007669"/>
    <property type="project" value="UniProtKB-UniRule"/>
</dbReference>
<dbReference type="EC" id="2.1.3.15" evidence="7"/>
<dbReference type="EMBL" id="MK249063">
    <property type="protein sequence ID" value="QGU93613.1"/>
    <property type="molecule type" value="Genomic_DNA"/>
</dbReference>
<dbReference type="GO" id="GO:0016743">
    <property type="term" value="F:carboxyl- or carbamoyltransferase activity"/>
    <property type="evidence" value="ECO:0007669"/>
    <property type="project" value="UniProtKB-UniRule"/>
</dbReference>
<dbReference type="GO" id="GO:0008270">
    <property type="term" value="F:zinc ion binding"/>
    <property type="evidence" value="ECO:0007669"/>
    <property type="project" value="UniProtKB-UniRule"/>
</dbReference>
<dbReference type="InterPro" id="IPR011762">
    <property type="entry name" value="COA_CT_N"/>
</dbReference>
<keyword evidence="6 7" id="KW-0067">ATP-binding</keyword>
<dbReference type="PRINTS" id="PR01070">
    <property type="entry name" value="ACCCTRFRASEB"/>
</dbReference>
<name>A0A650FIF3_9CONI</name>
<keyword evidence="5 7" id="KW-0862">Zinc</keyword>
<keyword evidence="4 7" id="KW-0863">Zinc-finger</keyword>
<dbReference type="SUPFAM" id="SSF52096">
    <property type="entry name" value="ClpP/crotonase"/>
    <property type="match status" value="2"/>
</dbReference>
<dbReference type="HAMAP" id="MF_01395">
    <property type="entry name" value="AcetylCoA_CT_beta"/>
    <property type="match status" value="1"/>
</dbReference>
<comment type="cofactor">
    <cofactor evidence="7">
        <name>Zn(2+)</name>
        <dbReference type="ChEBI" id="CHEBI:29105"/>
    </cofactor>
    <text evidence="7">Binds 1 zinc ion per subunit.</text>
</comment>
<keyword evidence="7" id="KW-0479">Metal-binding</keyword>
<keyword evidence="7" id="KW-0444">Lipid biosynthesis</keyword>
<dbReference type="GeneID" id="72626803"/>
<evidence type="ECO:0000256" key="3">
    <source>
        <dbReference type="ARBA" id="ARBA00022741"/>
    </source>
</evidence>
<evidence type="ECO:0000313" key="11">
    <source>
        <dbReference type="EMBL" id="QGU93613.1"/>
    </source>
</evidence>
<evidence type="ECO:0000256" key="9">
    <source>
        <dbReference type="SAM" id="MobiDB-lite"/>
    </source>
</evidence>
<dbReference type="Pfam" id="PF01039">
    <property type="entry name" value="Carboxyl_trans"/>
    <property type="match status" value="1"/>
</dbReference>
<dbReference type="GO" id="GO:0009570">
    <property type="term" value="C:chloroplast stroma"/>
    <property type="evidence" value="ECO:0007669"/>
    <property type="project" value="UniProtKB-SubCell"/>
</dbReference>
<evidence type="ECO:0000259" key="10">
    <source>
        <dbReference type="PROSITE" id="PS50980"/>
    </source>
</evidence>
<evidence type="ECO:0000256" key="2">
    <source>
        <dbReference type="ARBA" id="ARBA00022679"/>
    </source>
</evidence>
<dbReference type="InterPro" id="IPR029045">
    <property type="entry name" value="ClpP/crotonase-like_dom_sf"/>
</dbReference>
<dbReference type="PANTHER" id="PTHR42995:SF5">
    <property type="entry name" value="ACETYL-COENZYME A CARBOXYLASE CARBOXYL TRANSFERASE SUBUNIT BETA, CHLOROPLASTIC"/>
    <property type="match status" value="1"/>
</dbReference>
<geneLocation type="chloroplast" evidence="11"/>
<keyword evidence="11" id="KW-0934">Plastid</keyword>
<dbReference type="GO" id="GO:0006633">
    <property type="term" value="P:fatty acid biosynthetic process"/>
    <property type="evidence" value="ECO:0007669"/>
    <property type="project" value="UniProtKB-KW"/>
</dbReference>
<keyword evidence="7" id="KW-0443">Lipid metabolism</keyword>
<dbReference type="Gene3D" id="3.90.226.10">
    <property type="entry name" value="2-enoyl-CoA Hydratase, Chain A, domain 1"/>
    <property type="match status" value="2"/>
</dbReference>
<accession>A0A650FIF3</accession>
<dbReference type="PANTHER" id="PTHR42995">
    <property type="entry name" value="ACETYL-COENZYME A CARBOXYLASE CARBOXYL TRANSFERASE SUBUNIT BETA, CHLOROPLASTIC"/>
    <property type="match status" value="1"/>
</dbReference>
<dbReference type="PROSITE" id="PS50980">
    <property type="entry name" value="COA_CT_NTER"/>
    <property type="match status" value="1"/>
</dbReference>
<feature type="compositionally biased region" description="Acidic residues" evidence="9">
    <location>
        <begin position="156"/>
        <end position="174"/>
    </location>
</feature>